<dbReference type="Gene3D" id="3.40.50.300">
    <property type="entry name" value="P-loop containing nucleotide triphosphate hydrolases"/>
    <property type="match status" value="1"/>
</dbReference>
<evidence type="ECO:0000256" key="3">
    <source>
        <dbReference type="ARBA" id="ARBA00022741"/>
    </source>
</evidence>
<dbReference type="InterPro" id="IPR003593">
    <property type="entry name" value="AAA+_ATPase"/>
</dbReference>
<evidence type="ECO:0000256" key="4">
    <source>
        <dbReference type="ARBA" id="ARBA00022840"/>
    </source>
</evidence>
<feature type="domain" description="ABC transporter" evidence="5">
    <location>
        <begin position="5"/>
        <end position="233"/>
    </location>
</feature>
<dbReference type="AlphaFoldDB" id="A0A1G9J6Y6"/>
<evidence type="ECO:0000313" key="7">
    <source>
        <dbReference type="Proteomes" id="UP000199068"/>
    </source>
</evidence>
<evidence type="ECO:0000313" key="6">
    <source>
        <dbReference type="EMBL" id="SDL33005.1"/>
    </source>
</evidence>
<dbReference type="InterPro" id="IPR003439">
    <property type="entry name" value="ABC_transporter-like_ATP-bd"/>
</dbReference>
<dbReference type="EMBL" id="FNGW01000001">
    <property type="protein sequence ID" value="SDL33005.1"/>
    <property type="molecule type" value="Genomic_DNA"/>
</dbReference>
<dbReference type="SUPFAM" id="SSF52540">
    <property type="entry name" value="P-loop containing nucleoside triphosphate hydrolases"/>
    <property type="match status" value="1"/>
</dbReference>
<sequence>MKEVIKTYKLSKSYKNCNALIDVNINVNQGDIYGLVGNNGAGKTTLLKILTGQSQLSRGSFELFSKSSEKDLNLVRKRTGVIIETPSFYPKLTVFKNMEYYRLQRGIPGKEKIDKVLKEVGLYEAKKKKFEDLSLGMKQRLGLALAMMNEPDLLILDEPINGLDPSGIIEIRNLLLKLNKEKNITILISSHILTELSNIATCYGFLNKGRLVEELSAKDLEKKCQSFLEVKVTNSKKLAALLEQNLGYKEFKVISEDVIQVFDINRSPEEISELAISNKIGLMALDEKSIDLESYYMSLMGVAENA</sequence>
<proteinExistence type="inferred from homology"/>
<dbReference type="Pfam" id="PF00005">
    <property type="entry name" value="ABC_tran"/>
    <property type="match status" value="1"/>
</dbReference>
<keyword evidence="7" id="KW-1185">Reference proteome</keyword>
<keyword evidence="3" id="KW-0547">Nucleotide-binding</keyword>
<evidence type="ECO:0000259" key="5">
    <source>
        <dbReference type="PROSITE" id="PS50893"/>
    </source>
</evidence>
<gene>
    <name evidence="6" type="ORF">SAMN04515677_101524</name>
</gene>
<dbReference type="InterPro" id="IPR027417">
    <property type="entry name" value="P-loop_NTPase"/>
</dbReference>
<protein>
    <submittedName>
        <fullName evidence="6">ABC-2 type transport system ATP-binding protein</fullName>
    </submittedName>
</protein>
<name>A0A1G9J6Y6_9FIRM</name>
<dbReference type="PROSITE" id="PS00211">
    <property type="entry name" value="ABC_TRANSPORTER_1"/>
    <property type="match status" value="1"/>
</dbReference>
<reference evidence="6 7" key="1">
    <citation type="submission" date="2016-10" db="EMBL/GenBank/DDBJ databases">
        <authorList>
            <person name="de Groot N.N."/>
        </authorList>
    </citation>
    <scope>NUCLEOTIDE SEQUENCE [LARGE SCALE GENOMIC DNA]</scope>
    <source>
        <strain evidence="6 7">DSM 797</strain>
    </source>
</reference>
<keyword evidence="4 6" id="KW-0067">ATP-binding</keyword>
<keyword evidence="2" id="KW-0813">Transport</keyword>
<dbReference type="InterPro" id="IPR017871">
    <property type="entry name" value="ABC_transporter-like_CS"/>
</dbReference>
<dbReference type="PANTHER" id="PTHR43335:SF8">
    <property type="entry name" value="ABC TRANSPORTER, ATP-BINDING PROTEIN"/>
    <property type="match status" value="1"/>
</dbReference>
<dbReference type="PANTHER" id="PTHR43335">
    <property type="entry name" value="ABC TRANSPORTER, ATP-BINDING PROTEIN"/>
    <property type="match status" value="1"/>
</dbReference>
<comment type="similarity">
    <text evidence="1">Belongs to the ABC transporter superfamily.</text>
</comment>
<dbReference type="PROSITE" id="PS50893">
    <property type="entry name" value="ABC_TRANSPORTER_2"/>
    <property type="match status" value="1"/>
</dbReference>
<dbReference type="STRING" id="1121325.SAMN04515677_101524"/>
<dbReference type="SMART" id="SM00382">
    <property type="entry name" value="AAA"/>
    <property type="match status" value="1"/>
</dbReference>
<evidence type="ECO:0000256" key="2">
    <source>
        <dbReference type="ARBA" id="ARBA00022448"/>
    </source>
</evidence>
<dbReference type="RefSeq" id="WP_092722554.1">
    <property type="nucleotide sequence ID" value="NZ_FNGW01000001.1"/>
</dbReference>
<dbReference type="GO" id="GO:0005524">
    <property type="term" value="F:ATP binding"/>
    <property type="evidence" value="ECO:0007669"/>
    <property type="project" value="UniProtKB-KW"/>
</dbReference>
<accession>A0A1G9J6Y6</accession>
<organism evidence="6 7">
    <name type="scientific">Romboutsia lituseburensis DSM 797</name>
    <dbReference type="NCBI Taxonomy" id="1121325"/>
    <lineage>
        <taxon>Bacteria</taxon>
        <taxon>Bacillati</taxon>
        <taxon>Bacillota</taxon>
        <taxon>Clostridia</taxon>
        <taxon>Peptostreptococcales</taxon>
        <taxon>Peptostreptococcaceae</taxon>
        <taxon>Romboutsia</taxon>
    </lineage>
</organism>
<dbReference type="GO" id="GO:0016887">
    <property type="term" value="F:ATP hydrolysis activity"/>
    <property type="evidence" value="ECO:0007669"/>
    <property type="project" value="InterPro"/>
</dbReference>
<dbReference type="Proteomes" id="UP000199068">
    <property type="component" value="Unassembled WGS sequence"/>
</dbReference>
<evidence type="ECO:0000256" key="1">
    <source>
        <dbReference type="ARBA" id="ARBA00005417"/>
    </source>
</evidence>